<name>A0A0D3DPS4_BRAOL</name>
<keyword evidence="1" id="KW-0862">Zinc</keyword>
<dbReference type="Gene3D" id="2.40.70.10">
    <property type="entry name" value="Acid Proteases"/>
    <property type="match status" value="1"/>
</dbReference>
<dbReference type="CDD" id="cd00303">
    <property type="entry name" value="retropepsin_like"/>
    <property type="match status" value="1"/>
</dbReference>
<evidence type="ECO:0000313" key="5">
    <source>
        <dbReference type="Proteomes" id="UP000032141"/>
    </source>
</evidence>
<dbReference type="PROSITE" id="PS50158">
    <property type="entry name" value="ZF_CCHC"/>
    <property type="match status" value="1"/>
</dbReference>
<reference evidence="4" key="2">
    <citation type="submission" date="2015-03" db="UniProtKB">
        <authorList>
            <consortium name="EnsemblPlants"/>
        </authorList>
    </citation>
    <scope>IDENTIFICATION</scope>
</reference>
<dbReference type="Pfam" id="PF03732">
    <property type="entry name" value="Retrotrans_gag"/>
    <property type="match status" value="1"/>
</dbReference>
<evidence type="ECO:0000313" key="4">
    <source>
        <dbReference type="EnsemblPlants" id="Bo8g066380.1"/>
    </source>
</evidence>
<organism evidence="4 5">
    <name type="scientific">Brassica oleracea var. oleracea</name>
    <dbReference type="NCBI Taxonomy" id="109376"/>
    <lineage>
        <taxon>Eukaryota</taxon>
        <taxon>Viridiplantae</taxon>
        <taxon>Streptophyta</taxon>
        <taxon>Embryophyta</taxon>
        <taxon>Tracheophyta</taxon>
        <taxon>Spermatophyta</taxon>
        <taxon>Magnoliopsida</taxon>
        <taxon>eudicotyledons</taxon>
        <taxon>Gunneridae</taxon>
        <taxon>Pentapetalae</taxon>
        <taxon>rosids</taxon>
        <taxon>malvids</taxon>
        <taxon>Brassicales</taxon>
        <taxon>Brassicaceae</taxon>
        <taxon>Brassiceae</taxon>
        <taxon>Brassica</taxon>
    </lineage>
</organism>
<dbReference type="GO" id="GO:0003676">
    <property type="term" value="F:nucleic acid binding"/>
    <property type="evidence" value="ECO:0007669"/>
    <property type="project" value="InterPro"/>
</dbReference>
<dbReference type="SMART" id="SM00343">
    <property type="entry name" value="ZnF_C2HC"/>
    <property type="match status" value="1"/>
</dbReference>
<keyword evidence="1" id="KW-0863">Zinc-finger</keyword>
<dbReference type="InterPro" id="IPR001878">
    <property type="entry name" value="Znf_CCHC"/>
</dbReference>
<evidence type="ECO:0000256" key="2">
    <source>
        <dbReference type="SAM" id="MobiDB-lite"/>
    </source>
</evidence>
<keyword evidence="1" id="KW-0479">Metal-binding</keyword>
<dbReference type="STRING" id="109376.A0A0D3DPS4"/>
<dbReference type="OMA" id="RCMINGK"/>
<dbReference type="Gramene" id="Bo8g066380.1">
    <property type="protein sequence ID" value="Bo8g066380.1"/>
    <property type="gene ID" value="Bo8g066380"/>
</dbReference>
<feature type="region of interest" description="Disordered" evidence="2">
    <location>
        <begin position="76"/>
        <end position="122"/>
    </location>
</feature>
<proteinExistence type="predicted"/>
<keyword evidence="5" id="KW-1185">Reference proteome</keyword>
<reference evidence="4 5" key="1">
    <citation type="journal article" date="2014" name="Genome Biol.">
        <title>Transcriptome and methylome profiling reveals relics of genome dominance in the mesopolyploid Brassica oleracea.</title>
        <authorList>
            <person name="Parkin I.A."/>
            <person name="Koh C."/>
            <person name="Tang H."/>
            <person name="Robinson S.J."/>
            <person name="Kagale S."/>
            <person name="Clarke W.E."/>
            <person name="Town C.D."/>
            <person name="Nixon J."/>
            <person name="Krishnakumar V."/>
            <person name="Bidwell S.L."/>
            <person name="Denoeud F."/>
            <person name="Belcram H."/>
            <person name="Links M.G."/>
            <person name="Just J."/>
            <person name="Clarke C."/>
            <person name="Bender T."/>
            <person name="Huebert T."/>
            <person name="Mason A.S."/>
            <person name="Pires J.C."/>
            <person name="Barker G."/>
            <person name="Moore J."/>
            <person name="Walley P.G."/>
            <person name="Manoli S."/>
            <person name="Batley J."/>
            <person name="Edwards D."/>
            <person name="Nelson M.N."/>
            <person name="Wang X."/>
            <person name="Paterson A.H."/>
            <person name="King G."/>
            <person name="Bancroft I."/>
            <person name="Chalhoub B."/>
            <person name="Sharpe A.G."/>
        </authorList>
    </citation>
    <scope>NUCLEOTIDE SEQUENCE</scope>
    <source>
        <strain evidence="4 5">cv. TO1000</strain>
    </source>
</reference>
<dbReference type="PANTHER" id="PTHR35046:SF18">
    <property type="entry name" value="RNA-DIRECTED DNA POLYMERASE"/>
    <property type="match status" value="1"/>
</dbReference>
<dbReference type="Pfam" id="PF00098">
    <property type="entry name" value="zf-CCHC"/>
    <property type="match status" value="1"/>
</dbReference>
<evidence type="ECO:0000259" key="3">
    <source>
        <dbReference type="PROSITE" id="PS50158"/>
    </source>
</evidence>
<dbReference type="InterPro" id="IPR005162">
    <property type="entry name" value="Retrotrans_gag_dom"/>
</dbReference>
<sequence>MFQKFQNLRQGNRSVDEYATEFFKMITSVEIRDTEQQLVMRFVGGLRQQIQFTLNLFRPESISEAHQQALTIEAQNRNNSQPWGTARQPRQDQAQTPVVSSTTLTSQPETAIVPTDPAKQQRPGGLRCFSCGELGHRQSACPSRNRRGLLLDPTGHDVEVSDESPQRKNLFSSRCMINGKVCTFIIYSGSSENAIAKSAVSKLNLEVEPHPSPYKLGWLHQGNELIVTRRTLVHFSVGAYKDQLYCDLVPMDACHLLLGRPWEFDRRFTSDTTKSGFVT</sequence>
<accession>A0A0D3DPS4</accession>
<dbReference type="eggNOG" id="KOG0017">
    <property type="taxonomic scope" value="Eukaryota"/>
</dbReference>
<dbReference type="InterPro" id="IPR021109">
    <property type="entry name" value="Peptidase_aspartic_dom_sf"/>
</dbReference>
<dbReference type="GO" id="GO:0008270">
    <property type="term" value="F:zinc ion binding"/>
    <property type="evidence" value="ECO:0007669"/>
    <property type="project" value="UniProtKB-KW"/>
</dbReference>
<feature type="domain" description="CCHC-type" evidence="3">
    <location>
        <begin position="127"/>
        <end position="143"/>
    </location>
</feature>
<feature type="compositionally biased region" description="Polar residues" evidence="2">
    <location>
        <begin position="91"/>
        <end position="109"/>
    </location>
</feature>
<dbReference type="EnsemblPlants" id="Bo8g066380.1">
    <property type="protein sequence ID" value="Bo8g066380.1"/>
    <property type="gene ID" value="Bo8g066380"/>
</dbReference>
<protein>
    <recommendedName>
        <fullName evidence="3">CCHC-type domain-containing protein</fullName>
    </recommendedName>
</protein>
<dbReference type="PANTHER" id="PTHR35046">
    <property type="entry name" value="ZINC KNUCKLE (CCHC-TYPE) FAMILY PROTEIN"/>
    <property type="match status" value="1"/>
</dbReference>
<evidence type="ECO:0000256" key="1">
    <source>
        <dbReference type="PROSITE-ProRule" id="PRU00047"/>
    </source>
</evidence>
<dbReference type="SUPFAM" id="SSF57756">
    <property type="entry name" value="Retrovirus zinc finger-like domains"/>
    <property type="match status" value="1"/>
</dbReference>
<dbReference type="Proteomes" id="UP000032141">
    <property type="component" value="Chromosome C8"/>
</dbReference>
<dbReference type="InterPro" id="IPR036875">
    <property type="entry name" value="Znf_CCHC_sf"/>
</dbReference>
<dbReference type="AlphaFoldDB" id="A0A0D3DPS4"/>
<dbReference type="HOGENOM" id="CLU_018037_2_0_1"/>